<dbReference type="Proteomes" id="UP000282759">
    <property type="component" value="Unassembled WGS sequence"/>
</dbReference>
<reference evidence="3 4" key="1">
    <citation type="submission" date="2019-01" db="EMBL/GenBank/DDBJ databases">
        <authorList>
            <person name="Chen W.-M."/>
        </authorList>
    </citation>
    <scope>NUCLEOTIDE SEQUENCE [LARGE SCALE GENOMIC DNA]</scope>
    <source>
        <strain evidence="3 4">YBJ-36</strain>
    </source>
</reference>
<gene>
    <name evidence="3" type="ORF">EOD41_18555</name>
</gene>
<keyword evidence="1" id="KW-0812">Transmembrane</keyword>
<dbReference type="InterPro" id="IPR001173">
    <property type="entry name" value="Glyco_trans_2-like"/>
</dbReference>
<dbReference type="InterPro" id="IPR029044">
    <property type="entry name" value="Nucleotide-diphossugar_trans"/>
</dbReference>
<evidence type="ECO:0000313" key="4">
    <source>
        <dbReference type="Proteomes" id="UP000282759"/>
    </source>
</evidence>
<dbReference type="Gene3D" id="3.90.550.10">
    <property type="entry name" value="Spore Coat Polysaccharide Biosynthesis Protein SpsA, Chain A"/>
    <property type="match status" value="1"/>
</dbReference>
<keyword evidence="3" id="KW-0808">Transferase</keyword>
<dbReference type="Pfam" id="PF00535">
    <property type="entry name" value="Glycos_transf_2"/>
    <property type="match status" value="1"/>
</dbReference>
<dbReference type="PANTHER" id="PTHR43685">
    <property type="entry name" value="GLYCOSYLTRANSFERASE"/>
    <property type="match status" value="1"/>
</dbReference>
<feature type="transmembrane region" description="Helical" evidence="1">
    <location>
        <begin position="301"/>
        <end position="320"/>
    </location>
</feature>
<keyword evidence="4" id="KW-1185">Reference proteome</keyword>
<protein>
    <submittedName>
        <fullName evidence="3">Glycosyltransferase</fullName>
    </submittedName>
</protein>
<name>A0A437MK84_9SPHI</name>
<organism evidence="3 4">
    <name type="scientific">Mucilaginibacter limnophilus</name>
    <dbReference type="NCBI Taxonomy" id="1932778"/>
    <lineage>
        <taxon>Bacteria</taxon>
        <taxon>Pseudomonadati</taxon>
        <taxon>Bacteroidota</taxon>
        <taxon>Sphingobacteriia</taxon>
        <taxon>Sphingobacteriales</taxon>
        <taxon>Sphingobacteriaceae</taxon>
        <taxon>Mucilaginibacter</taxon>
    </lineage>
</organism>
<sequence length="386" mass="44484">MRTDFSNFAGKFFYLETYLYDALFLFFQICFISQLYYIANNHGRLAWYKPVQQLQKADIPVSVIISARNEENNLKYNLPLILEQDYPDFEVIVVNDCSVDESDLLLLEMQGRYPHLKVVTITEHVRFKTGKKFALTLGIKAAKNEHLLFTDADCTPASDKWIARMAANFTASTQIILGYSPFYKVKGILNGFSRFETLKTAISYLSAAMGGDAYMGVGRNLAYTKTLFFANKGFAAHMHVLSGDDDLFVNQNTTSTNTVVEVHPESFMYTHAKTTWSGWYRQKTRHMGVGRLYKNHHRRMLSWEALSGFLFYILLALCLIFKFEPILAIGLYLIRLLTQLFIYNKAFKTIGGKDLLFYLPLLDLIYYVYLNVFGLIGSFIKTTRWK</sequence>
<accession>A0A437MK84</accession>
<dbReference type="InterPro" id="IPR050834">
    <property type="entry name" value="Glycosyltransf_2"/>
</dbReference>
<dbReference type="EMBL" id="SACK01000010">
    <property type="protein sequence ID" value="RVT98088.1"/>
    <property type="molecule type" value="Genomic_DNA"/>
</dbReference>
<dbReference type="PANTHER" id="PTHR43685:SF2">
    <property type="entry name" value="GLYCOSYLTRANSFERASE 2-LIKE DOMAIN-CONTAINING PROTEIN"/>
    <property type="match status" value="1"/>
</dbReference>
<dbReference type="OrthoDB" id="9800276at2"/>
<dbReference type="AlphaFoldDB" id="A0A437MK84"/>
<feature type="transmembrane region" description="Helical" evidence="1">
    <location>
        <begin position="20"/>
        <end position="39"/>
    </location>
</feature>
<dbReference type="SUPFAM" id="SSF53448">
    <property type="entry name" value="Nucleotide-diphospho-sugar transferases"/>
    <property type="match status" value="1"/>
</dbReference>
<feature type="transmembrane region" description="Helical" evidence="1">
    <location>
        <begin position="326"/>
        <end position="343"/>
    </location>
</feature>
<dbReference type="GO" id="GO:0016740">
    <property type="term" value="F:transferase activity"/>
    <property type="evidence" value="ECO:0007669"/>
    <property type="project" value="UniProtKB-KW"/>
</dbReference>
<evidence type="ECO:0000256" key="1">
    <source>
        <dbReference type="SAM" id="Phobius"/>
    </source>
</evidence>
<proteinExistence type="predicted"/>
<comment type="caution">
    <text evidence="3">The sequence shown here is derived from an EMBL/GenBank/DDBJ whole genome shotgun (WGS) entry which is preliminary data.</text>
</comment>
<feature type="domain" description="Glycosyltransferase 2-like" evidence="2">
    <location>
        <begin position="62"/>
        <end position="187"/>
    </location>
</feature>
<feature type="transmembrane region" description="Helical" evidence="1">
    <location>
        <begin position="355"/>
        <end position="380"/>
    </location>
</feature>
<evidence type="ECO:0000313" key="3">
    <source>
        <dbReference type="EMBL" id="RVT98088.1"/>
    </source>
</evidence>
<evidence type="ECO:0000259" key="2">
    <source>
        <dbReference type="Pfam" id="PF00535"/>
    </source>
</evidence>
<keyword evidence="1" id="KW-0472">Membrane</keyword>
<keyword evidence="1" id="KW-1133">Transmembrane helix</keyword>